<evidence type="ECO:0000259" key="3">
    <source>
        <dbReference type="PROSITE" id="PS51724"/>
    </source>
</evidence>
<name>S2DJI6_INDAL</name>
<keyword evidence="5" id="KW-1185">Reference proteome</keyword>
<dbReference type="Pfam" id="PF05036">
    <property type="entry name" value="SPOR"/>
    <property type="match status" value="1"/>
</dbReference>
<protein>
    <recommendedName>
        <fullName evidence="3">SPOR domain-containing protein</fullName>
    </recommendedName>
</protein>
<dbReference type="AlphaFoldDB" id="S2DJI6"/>
<comment type="caution">
    <text evidence="4">The sequence shown here is derived from an EMBL/GenBank/DDBJ whole genome shotgun (WGS) entry which is preliminary data.</text>
</comment>
<dbReference type="InterPro" id="IPR007730">
    <property type="entry name" value="SPOR-like_dom"/>
</dbReference>
<dbReference type="Proteomes" id="UP000006073">
    <property type="component" value="Unassembled WGS sequence"/>
</dbReference>
<feature type="region of interest" description="Disordered" evidence="1">
    <location>
        <begin position="1"/>
        <end position="32"/>
    </location>
</feature>
<keyword evidence="2" id="KW-0812">Transmembrane</keyword>
<dbReference type="EMBL" id="ALWO02000016">
    <property type="protein sequence ID" value="EOZ99097.1"/>
    <property type="molecule type" value="Genomic_DNA"/>
</dbReference>
<keyword evidence="2" id="KW-0472">Membrane</keyword>
<dbReference type="SUPFAM" id="SSF110997">
    <property type="entry name" value="Sporulation related repeat"/>
    <property type="match status" value="1"/>
</dbReference>
<evidence type="ECO:0000256" key="1">
    <source>
        <dbReference type="SAM" id="MobiDB-lite"/>
    </source>
</evidence>
<feature type="transmembrane region" description="Helical" evidence="2">
    <location>
        <begin position="39"/>
        <end position="61"/>
    </location>
</feature>
<evidence type="ECO:0000313" key="5">
    <source>
        <dbReference type="Proteomes" id="UP000006073"/>
    </source>
</evidence>
<evidence type="ECO:0000313" key="4">
    <source>
        <dbReference type="EMBL" id="EOZ99097.1"/>
    </source>
</evidence>
<accession>S2DJI6</accession>
<feature type="domain" description="SPOR" evidence="3">
    <location>
        <begin position="133"/>
        <end position="211"/>
    </location>
</feature>
<gene>
    <name evidence="4" type="ORF">A33Q_0805</name>
</gene>
<dbReference type="PROSITE" id="PS51724">
    <property type="entry name" value="SPOR"/>
    <property type="match status" value="1"/>
</dbReference>
<evidence type="ECO:0000256" key="2">
    <source>
        <dbReference type="SAM" id="Phobius"/>
    </source>
</evidence>
<dbReference type="GO" id="GO:0042834">
    <property type="term" value="F:peptidoglycan binding"/>
    <property type="evidence" value="ECO:0007669"/>
    <property type="project" value="InterPro"/>
</dbReference>
<reference evidence="4 5" key="1">
    <citation type="journal article" date="2013" name="Genome Announc.">
        <title>Draft Genome Sequence of Indibacter alkaliphilus Strain LW1T, Isolated from Lonar Lake, a Haloalkaline Lake in the Buldana District of Maharashtra, India.</title>
        <authorList>
            <person name="Singh A."/>
            <person name="Kumar Jangir P."/>
            <person name="Sharma R."/>
            <person name="Singh A."/>
            <person name="Kumar Pinnaka A."/>
            <person name="Shivaji S."/>
        </authorList>
    </citation>
    <scope>NUCLEOTIDE SEQUENCE [LARGE SCALE GENOMIC DNA]</scope>
    <source>
        <strain evidence="5">CCUG 57479 / KCTC 22604 / LW1</strain>
    </source>
</reference>
<dbReference type="InterPro" id="IPR036680">
    <property type="entry name" value="SPOR-like_sf"/>
</dbReference>
<organism evidence="4 5">
    <name type="scientific">Indibacter alkaliphilus (strain CCUG 57479 / KCTC 22604 / LW1)</name>
    <dbReference type="NCBI Taxonomy" id="1189612"/>
    <lineage>
        <taxon>Bacteria</taxon>
        <taxon>Pseudomonadati</taxon>
        <taxon>Bacteroidota</taxon>
        <taxon>Cytophagia</taxon>
        <taxon>Cytophagales</taxon>
        <taxon>Cyclobacteriaceae</taxon>
    </lineage>
</organism>
<proteinExistence type="predicted"/>
<sequence length="211" mass="23180">MVVSDKAASEKEKDKPAVNKGLIKPVRGSEKRPKKQSPVLFSIVLLIVIILSVMAYFLYYLPTSEEPAKGSQLTEETSFPVPVEAEGAASVEDEELIDVEPELIPEEETITPSQETSTEIQSSTGTLYAVNEPGERPAYHIIVGSVPNESLARQEAEKFLIQGKDIWMLIPQGDTKNYRLSVGSYSTFGAASSALEEAKAELDDSIWILKY</sequence>
<feature type="compositionally biased region" description="Basic and acidic residues" evidence="1">
    <location>
        <begin position="7"/>
        <end position="17"/>
    </location>
</feature>
<dbReference type="STRING" id="1189612.A33Q_0805"/>
<keyword evidence="2" id="KW-1133">Transmembrane helix</keyword>